<dbReference type="InterPro" id="IPR050696">
    <property type="entry name" value="FtsA/MreB"/>
</dbReference>
<evidence type="ECO:0000313" key="2">
    <source>
        <dbReference type="Proteomes" id="UP000250369"/>
    </source>
</evidence>
<dbReference type="Proteomes" id="UP000250369">
    <property type="component" value="Unassembled WGS sequence"/>
</dbReference>
<dbReference type="InterPro" id="IPR005883">
    <property type="entry name" value="PilM"/>
</dbReference>
<dbReference type="PANTHER" id="PTHR32432">
    <property type="entry name" value="CELL DIVISION PROTEIN FTSA-RELATED"/>
    <property type="match status" value="1"/>
</dbReference>
<sequence length="403" mass="44708">MSLSDMFSKVLPGRSSLGLEITDTSVKIVELTEPGSERPVVRAAAIERLPAGVVEEGRIMKPTAVIEALQTLLRHAAIKTKRVHLIAPSQMLMVRFLQMPDLPQKELAKVIDFDVKHNLHLPFENPYYDFMKLNGTNEKGFKGTKAVLPKINGNQQSVNEAAAASENGNNRYTKQGSSALFEDFEQGATLEEESRFPQCDVMLVAASKELIDDYRGAVEAAGLKPITMEFKALSLFRLIEREDSASRTQTLLILDINETASDISIFHEGQLKITRSVPVSFASGREPHPSVQAGRSVERFAEFDYRPAVDDIGSVAEELVHELERLMNFYRYTLNNRTQEFGSLFVSGDVEGLETICVLLAERFSQKVTPIVPSSLRLAHPQLQEPLLRCAVPLGLALRRGGT</sequence>
<dbReference type="OrthoDB" id="2690797at2"/>
<evidence type="ECO:0000313" key="1">
    <source>
        <dbReference type="EMBL" id="RAV20572.1"/>
    </source>
</evidence>
<dbReference type="EMBL" id="QMFB01000007">
    <property type="protein sequence ID" value="RAV20572.1"/>
    <property type="molecule type" value="Genomic_DNA"/>
</dbReference>
<dbReference type="PANTHER" id="PTHR32432:SF3">
    <property type="entry name" value="ETHANOLAMINE UTILIZATION PROTEIN EUTJ"/>
    <property type="match status" value="1"/>
</dbReference>
<dbReference type="RefSeq" id="WP_113031429.1">
    <property type="nucleotide sequence ID" value="NZ_QMFB01000007.1"/>
</dbReference>
<comment type="caution">
    <text evidence="1">The sequence shown here is derived from an EMBL/GenBank/DDBJ whole genome shotgun (WGS) entry which is preliminary data.</text>
</comment>
<dbReference type="CDD" id="cd24049">
    <property type="entry name" value="ASKHA_NBD_PilM"/>
    <property type="match status" value="1"/>
</dbReference>
<dbReference type="Pfam" id="PF11104">
    <property type="entry name" value="PilM_2"/>
    <property type="match status" value="1"/>
</dbReference>
<proteinExistence type="predicted"/>
<organism evidence="1 2">
    <name type="scientific">Paenibacillus contaminans</name>
    <dbReference type="NCBI Taxonomy" id="450362"/>
    <lineage>
        <taxon>Bacteria</taxon>
        <taxon>Bacillati</taxon>
        <taxon>Bacillota</taxon>
        <taxon>Bacilli</taxon>
        <taxon>Bacillales</taxon>
        <taxon>Paenibacillaceae</taxon>
        <taxon>Paenibacillus</taxon>
    </lineage>
</organism>
<protein>
    <recommendedName>
        <fullName evidence="3">Pilus assembly protein PilM</fullName>
    </recommendedName>
</protein>
<keyword evidence="2" id="KW-1185">Reference proteome</keyword>
<gene>
    <name evidence="1" type="ORF">DQG23_13735</name>
</gene>
<dbReference type="AlphaFoldDB" id="A0A329MLT8"/>
<accession>A0A329MLT8</accession>
<dbReference type="Gene3D" id="3.30.420.40">
    <property type="match status" value="1"/>
</dbReference>
<evidence type="ECO:0008006" key="3">
    <source>
        <dbReference type="Google" id="ProtNLM"/>
    </source>
</evidence>
<name>A0A329MLT8_9BACL</name>
<reference evidence="1 2" key="1">
    <citation type="journal article" date="2009" name="Int. J. Syst. Evol. Microbiol.">
        <title>Paenibacillus contaminans sp. nov., isolated from a contaminated laboratory plate.</title>
        <authorList>
            <person name="Chou J.H."/>
            <person name="Lee J.H."/>
            <person name="Lin M.C."/>
            <person name="Chang P.S."/>
            <person name="Arun A.B."/>
            <person name="Young C.C."/>
            <person name="Chen W.M."/>
        </authorList>
    </citation>
    <scope>NUCLEOTIDE SEQUENCE [LARGE SCALE GENOMIC DNA]</scope>
    <source>
        <strain evidence="1 2">CKOBP-6</strain>
    </source>
</reference>